<keyword evidence="3 12" id="KW-0716">Sensory transduction</keyword>
<keyword evidence="7 11" id="KW-0297">G-protein coupled receptor</keyword>
<sequence length="313" mass="35483">NPLTPGNLSKSFSFTVQCFTAEEDLQLPLFILFLLIYLITILGNSAVFTTITLSPKLHSPMYMFLGSLSFLDISYTSTTLPKLLHMLYTQQKTISFTGCMIQLYFFMAFACTEGILLSTMAYDRYVAICHPLHYARLMNQNHCAKFLSGVWVAGFLDTIPHATLTATLSFCKSHHIDHFFCDIIPLLKITCSDTSTIEIMTYINGVIVLISTFALTSISYVFIIRTILKIQSSQGRQKAFSTCTSHLTCVILLYVTMTCSYMRPTESYNPGLDSFFALLYISFIPMFNPFIYTLKNKEFKAIVSKTRAKRSLF</sequence>
<dbReference type="GO" id="GO:0005886">
    <property type="term" value="C:plasma membrane"/>
    <property type="evidence" value="ECO:0007669"/>
    <property type="project" value="UniProtKB-SubCell"/>
</dbReference>
<dbReference type="PROSITE" id="PS00237">
    <property type="entry name" value="G_PROTEIN_RECEP_F1_1"/>
    <property type="match status" value="1"/>
</dbReference>
<evidence type="ECO:0000256" key="5">
    <source>
        <dbReference type="ARBA" id="ARBA00022725"/>
    </source>
</evidence>
<evidence type="ECO:0000256" key="7">
    <source>
        <dbReference type="ARBA" id="ARBA00023040"/>
    </source>
</evidence>
<dbReference type="SUPFAM" id="SSF81321">
    <property type="entry name" value="Family A G protein-coupled receptor-like"/>
    <property type="match status" value="1"/>
</dbReference>
<keyword evidence="8 12" id="KW-0472">Membrane</keyword>
<comment type="caution">
    <text evidence="14">The sequence shown here is derived from an EMBL/GenBank/DDBJ whole genome shotgun (WGS) entry which is preliminary data.</text>
</comment>
<evidence type="ECO:0000256" key="8">
    <source>
        <dbReference type="ARBA" id="ARBA00023136"/>
    </source>
</evidence>
<dbReference type="InterPro" id="IPR017452">
    <property type="entry name" value="GPCR_Rhodpsn_7TM"/>
</dbReference>
<evidence type="ECO:0000256" key="6">
    <source>
        <dbReference type="ARBA" id="ARBA00022989"/>
    </source>
</evidence>
<dbReference type="GO" id="GO:0004930">
    <property type="term" value="F:G protein-coupled receptor activity"/>
    <property type="evidence" value="ECO:0007669"/>
    <property type="project" value="UniProtKB-KW"/>
</dbReference>
<dbReference type="PROSITE" id="PS50262">
    <property type="entry name" value="G_PROTEIN_RECEP_F1_2"/>
    <property type="match status" value="1"/>
</dbReference>
<evidence type="ECO:0000313" key="15">
    <source>
        <dbReference type="Proteomes" id="UP000812440"/>
    </source>
</evidence>
<gene>
    <name evidence="14" type="ORF">GDO86_013584</name>
</gene>
<keyword evidence="6 12" id="KW-1133">Transmembrane helix</keyword>
<dbReference type="FunFam" id="1.20.1070.10:FF:000001">
    <property type="entry name" value="Olfactory receptor"/>
    <property type="match status" value="1"/>
</dbReference>
<dbReference type="EMBL" id="JAACNH010000008">
    <property type="protein sequence ID" value="KAG8435701.1"/>
    <property type="molecule type" value="Genomic_DNA"/>
</dbReference>
<dbReference type="CDD" id="cd13954">
    <property type="entry name" value="7tmA_OR"/>
    <property type="match status" value="1"/>
</dbReference>
<feature type="transmembrane region" description="Helical" evidence="12">
    <location>
        <begin position="143"/>
        <end position="163"/>
    </location>
</feature>
<dbReference type="PRINTS" id="PR00237">
    <property type="entry name" value="GPCRRHODOPSN"/>
</dbReference>
<dbReference type="GO" id="GO:0004984">
    <property type="term" value="F:olfactory receptor activity"/>
    <property type="evidence" value="ECO:0007669"/>
    <property type="project" value="InterPro"/>
</dbReference>
<keyword evidence="4 11" id="KW-0812">Transmembrane</keyword>
<evidence type="ECO:0000256" key="4">
    <source>
        <dbReference type="ARBA" id="ARBA00022692"/>
    </source>
</evidence>
<protein>
    <recommendedName>
        <fullName evidence="12">Olfactory receptor</fullName>
    </recommendedName>
</protein>
<feature type="non-terminal residue" evidence="14">
    <location>
        <position position="1"/>
    </location>
</feature>
<accession>A0A8T2IZ52</accession>
<organism evidence="14 15">
    <name type="scientific">Hymenochirus boettgeri</name>
    <name type="common">Congo dwarf clawed frog</name>
    <dbReference type="NCBI Taxonomy" id="247094"/>
    <lineage>
        <taxon>Eukaryota</taxon>
        <taxon>Metazoa</taxon>
        <taxon>Chordata</taxon>
        <taxon>Craniata</taxon>
        <taxon>Vertebrata</taxon>
        <taxon>Euteleostomi</taxon>
        <taxon>Amphibia</taxon>
        <taxon>Batrachia</taxon>
        <taxon>Anura</taxon>
        <taxon>Pipoidea</taxon>
        <taxon>Pipidae</taxon>
        <taxon>Pipinae</taxon>
        <taxon>Hymenochirus</taxon>
    </lineage>
</organism>
<evidence type="ECO:0000259" key="13">
    <source>
        <dbReference type="PROSITE" id="PS50262"/>
    </source>
</evidence>
<evidence type="ECO:0000256" key="3">
    <source>
        <dbReference type="ARBA" id="ARBA00022606"/>
    </source>
</evidence>
<name>A0A8T2IZ52_9PIPI</name>
<dbReference type="InterPro" id="IPR050516">
    <property type="entry name" value="Olfactory_GPCR"/>
</dbReference>
<dbReference type="InterPro" id="IPR000725">
    <property type="entry name" value="Olfact_rcpt"/>
</dbReference>
<evidence type="ECO:0000256" key="11">
    <source>
        <dbReference type="RuleBase" id="RU000688"/>
    </source>
</evidence>
<evidence type="ECO:0000256" key="12">
    <source>
        <dbReference type="RuleBase" id="RU363047"/>
    </source>
</evidence>
<keyword evidence="2 12" id="KW-1003">Cell membrane</keyword>
<dbReference type="OrthoDB" id="5967130at2759"/>
<comment type="subcellular location">
    <subcellularLocation>
        <location evidence="1 12">Cell membrane</location>
        <topology evidence="1 12">Multi-pass membrane protein</topology>
    </subcellularLocation>
</comment>
<dbReference type="Proteomes" id="UP000812440">
    <property type="component" value="Chromosome 7"/>
</dbReference>
<keyword evidence="9 11" id="KW-0675">Receptor</keyword>
<dbReference type="Pfam" id="PF13853">
    <property type="entry name" value="7tm_4"/>
    <property type="match status" value="1"/>
</dbReference>
<feature type="transmembrane region" description="Helical" evidence="12">
    <location>
        <begin position="61"/>
        <end position="81"/>
    </location>
</feature>
<dbReference type="InterPro" id="IPR000276">
    <property type="entry name" value="GPCR_Rhodpsn"/>
</dbReference>
<keyword evidence="15" id="KW-1185">Reference proteome</keyword>
<dbReference type="Gene3D" id="1.20.1070.10">
    <property type="entry name" value="Rhodopsin 7-helix transmembrane proteins"/>
    <property type="match status" value="1"/>
</dbReference>
<feature type="transmembrane region" description="Helical" evidence="12">
    <location>
        <begin position="101"/>
        <end position="122"/>
    </location>
</feature>
<evidence type="ECO:0000256" key="2">
    <source>
        <dbReference type="ARBA" id="ARBA00022475"/>
    </source>
</evidence>
<dbReference type="PRINTS" id="PR00245">
    <property type="entry name" value="OLFACTORYR"/>
</dbReference>
<feature type="transmembrane region" description="Helical" evidence="12">
    <location>
        <begin position="244"/>
        <end position="263"/>
    </location>
</feature>
<keyword evidence="10 11" id="KW-0807">Transducer</keyword>
<evidence type="ECO:0000313" key="14">
    <source>
        <dbReference type="EMBL" id="KAG8435701.1"/>
    </source>
</evidence>
<feature type="domain" description="G-protein coupled receptors family 1 profile" evidence="13">
    <location>
        <begin position="43"/>
        <end position="292"/>
    </location>
</feature>
<evidence type="ECO:0000256" key="1">
    <source>
        <dbReference type="ARBA" id="ARBA00004651"/>
    </source>
</evidence>
<feature type="transmembrane region" description="Helical" evidence="12">
    <location>
        <begin position="202"/>
        <end position="223"/>
    </location>
</feature>
<dbReference type="PANTHER" id="PTHR26452">
    <property type="entry name" value="OLFACTORY RECEPTOR"/>
    <property type="match status" value="1"/>
</dbReference>
<feature type="transmembrane region" description="Helical" evidence="12">
    <location>
        <begin position="29"/>
        <end position="49"/>
    </location>
</feature>
<dbReference type="AlphaFoldDB" id="A0A8T2IZ52"/>
<evidence type="ECO:0000256" key="10">
    <source>
        <dbReference type="ARBA" id="ARBA00023224"/>
    </source>
</evidence>
<proteinExistence type="inferred from homology"/>
<keyword evidence="5 12" id="KW-0552">Olfaction</keyword>
<reference evidence="14" key="1">
    <citation type="thesis" date="2020" institute="ProQuest LLC" country="789 East Eisenhower Parkway, Ann Arbor, MI, USA">
        <title>Comparative Genomics and Chromosome Evolution.</title>
        <authorList>
            <person name="Mudd A.B."/>
        </authorList>
    </citation>
    <scope>NUCLEOTIDE SEQUENCE</scope>
    <source>
        <strain evidence="14">Female2</strain>
        <tissue evidence="14">Blood</tissue>
    </source>
</reference>
<feature type="transmembrane region" description="Helical" evidence="12">
    <location>
        <begin position="275"/>
        <end position="294"/>
    </location>
</feature>
<comment type="similarity">
    <text evidence="11">Belongs to the G-protein coupled receptor 1 family.</text>
</comment>
<evidence type="ECO:0000256" key="9">
    <source>
        <dbReference type="ARBA" id="ARBA00023170"/>
    </source>
</evidence>